<evidence type="ECO:0000256" key="3">
    <source>
        <dbReference type="ARBA" id="ARBA00023002"/>
    </source>
</evidence>
<dbReference type="EMBL" id="CP094298">
    <property type="protein sequence ID" value="UNZ01940.1"/>
    <property type="molecule type" value="Genomic_DNA"/>
</dbReference>
<proteinExistence type="predicted"/>
<dbReference type="PANTHER" id="PTHR42847:SF4">
    <property type="entry name" value="ALKANESULFONATE MONOOXYGENASE-RELATED"/>
    <property type="match status" value="1"/>
</dbReference>
<organism evidence="6 7">
    <name type="scientific">Streptomyces rimosus subsp. rimosus</name>
    <dbReference type="NCBI Taxonomy" id="132474"/>
    <lineage>
        <taxon>Bacteria</taxon>
        <taxon>Bacillati</taxon>
        <taxon>Actinomycetota</taxon>
        <taxon>Actinomycetes</taxon>
        <taxon>Kitasatosporales</taxon>
        <taxon>Streptomycetaceae</taxon>
        <taxon>Streptomyces</taxon>
    </lineage>
</organism>
<feature type="domain" description="Luciferase-like" evidence="5">
    <location>
        <begin position="33"/>
        <end position="226"/>
    </location>
</feature>
<protein>
    <submittedName>
        <fullName evidence="6">Alkanesulfonate monooxygenase</fullName>
        <ecNumber evidence="6">1.14.14.5</ecNumber>
    </submittedName>
</protein>
<dbReference type="InterPro" id="IPR011251">
    <property type="entry name" value="Luciferase-like_dom"/>
</dbReference>
<dbReference type="Pfam" id="PF00296">
    <property type="entry name" value="Bac_luciferase"/>
    <property type="match status" value="1"/>
</dbReference>
<evidence type="ECO:0000256" key="4">
    <source>
        <dbReference type="ARBA" id="ARBA00023033"/>
    </source>
</evidence>
<evidence type="ECO:0000256" key="1">
    <source>
        <dbReference type="ARBA" id="ARBA00022630"/>
    </source>
</evidence>
<dbReference type="SUPFAM" id="SSF51679">
    <property type="entry name" value="Bacterial luciferase-like"/>
    <property type="match status" value="1"/>
</dbReference>
<name>A0ABY3YV83_STRRM</name>
<dbReference type="GO" id="GO:0008726">
    <property type="term" value="F:alkanesulfonate monooxygenase activity"/>
    <property type="evidence" value="ECO:0007669"/>
    <property type="project" value="UniProtKB-EC"/>
</dbReference>
<dbReference type="Proteomes" id="UP000829494">
    <property type="component" value="Chromosome"/>
</dbReference>
<evidence type="ECO:0000256" key="2">
    <source>
        <dbReference type="ARBA" id="ARBA00022643"/>
    </source>
</evidence>
<keyword evidence="2" id="KW-0288">FMN</keyword>
<sequence>MTFFPDAAIPPGRLAVGVVLPSPAVRREQKLPLTEAARHAERAGLDLVAHRDAPAGEPSLDPAVAVAAVSAATDHITVVSTAYAPALQSPPRAAEQIASLQYVADGRLVLGVGTGGGRARWTAAGVPYEERGRRTDATLRLLPRLLAGNRDPLPPEHPTVTPELLPAAPMPPIWISGNTRSAIRRAARLGDGWYPTLAPPAEVAASTVHLAELAAALARPAPTVIVGTIGALGTSPDLPTRPDLARDLAKANGTTSERYAEVPVTGSTREAAEHLHNYCGAGVSRVLMTVAGGDWRDQVELLAEVRELLR</sequence>
<keyword evidence="1" id="KW-0285">Flavoprotein</keyword>
<evidence type="ECO:0000259" key="5">
    <source>
        <dbReference type="Pfam" id="PF00296"/>
    </source>
</evidence>
<reference evidence="6 7" key="1">
    <citation type="submission" date="2022-03" db="EMBL/GenBank/DDBJ databases">
        <title>Complete genome of Streptomyces rimosus ssp. rimosus R7 (=ATCC 10970).</title>
        <authorList>
            <person name="Beganovic S."/>
            <person name="Ruckert C."/>
            <person name="Busche T."/>
            <person name="Kalinowski J."/>
            <person name="Wittmann C."/>
        </authorList>
    </citation>
    <scope>NUCLEOTIDE SEQUENCE [LARGE SCALE GENOMIC DNA]</scope>
    <source>
        <strain evidence="6 7">R7</strain>
    </source>
</reference>
<keyword evidence="7" id="KW-1185">Reference proteome</keyword>
<dbReference type="RefSeq" id="WP_003981961.1">
    <property type="nucleotide sequence ID" value="NZ_CP043497.1"/>
</dbReference>
<dbReference type="PANTHER" id="PTHR42847">
    <property type="entry name" value="ALKANESULFONATE MONOOXYGENASE"/>
    <property type="match status" value="1"/>
</dbReference>
<keyword evidence="3 6" id="KW-0560">Oxidoreductase</keyword>
<accession>A0ABY3YV83</accession>
<keyword evidence="4 6" id="KW-0503">Monooxygenase</keyword>
<dbReference type="EC" id="1.14.14.5" evidence="6"/>
<dbReference type="GeneID" id="66858975"/>
<evidence type="ECO:0000313" key="6">
    <source>
        <dbReference type="EMBL" id="UNZ01940.1"/>
    </source>
</evidence>
<evidence type="ECO:0000313" key="7">
    <source>
        <dbReference type="Proteomes" id="UP000829494"/>
    </source>
</evidence>
<dbReference type="InterPro" id="IPR050172">
    <property type="entry name" value="SsuD_RutA_monooxygenase"/>
</dbReference>
<gene>
    <name evidence="6" type="primary">ssuD4</name>
    <name evidence="6" type="ORF">SRIMR7_07290</name>
</gene>
<dbReference type="Gene3D" id="3.20.20.30">
    <property type="entry name" value="Luciferase-like domain"/>
    <property type="match status" value="1"/>
</dbReference>
<dbReference type="InterPro" id="IPR036661">
    <property type="entry name" value="Luciferase-like_sf"/>
</dbReference>